<comment type="caution">
    <text evidence="2">The sequence shown here is derived from an EMBL/GenBank/DDBJ whole genome shotgun (WGS) entry which is preliminary data.</text>
</comment>
<dbReference type="AlphaFoldDB" id="A0A8X6JYM5"/>
<keyword evidence="3" id="KW-1185">Reference proteome</keyword>
<dbReference type="EMBL" id="BMAV01025921">
    <property type="protein sequence ID" value="GFS45921.1"/>
    <property type="molecule type" value="Genomic_DNA"/>
</dbReference>
<feature type="compositionally biased region" description="Polar residues" evidence="1">
    <location>
        <begin position="124"/>
        <end position="133"/>
    </location>
</feature>
<evidence type="ECO:0000313" key="2">
    <source>
        <dbReference type="EMBL" id="GFS45921.1"/>
    </source>
</evidence>
<accession>A0A8X6JYM5</accession>
<dbReference type="Proteomes" id="UP000886998">
    <property type="component" value="Unassembled WGS sequence"/>
</dbReference>
<name>A0A8X6JYM5_9ARAC</name>
<feature type="region of interest" description="Disordered" evidence="1">
    <location>
        <begin position="124"/>
        <end position="144"/>
    </location>
</feature>
<organism evidence="2 3">
    <name type="scientific">Trichonephila inaurata madagascariensis</name>
    <dbReference type="NCBI Taxonomy" id="2747483"/>
    <lineage>
        <taxon>Eukaryota</taxon>
        <taxon>Metazoa</taxon>
        <taxon>Ecdysozoa</taxon>
        <taxon>Arthropoda</taxon>
        <taxon>Chelicerata</taxon>
        <taxon>Arachnida</taxon>
        <taxon>Araneae</taxon>
        <taxon>Araneomorphae</taxon>
        <taxon>Entelegynae</taxon>
        <taxon>Araneoidea</taxon>
        <taxon>Nephilidae</taxon>
        <taxon>Trichonephila</taxon>
        <taxon>Trichonephila inaurata</taxon>
    </lineage>
</organism>
<reference evidence="2" key="1">
    <citation type="submission" date="2020-08" db="EMBL/GenBank/DDBJ databases">
        <title>Multicomponent nature underlies the extraordinary mechanical properties of spider dragline silk.</title>
        <authorList>
            <person name="Kono N."/>
            <person name="Nakamura H."/>
            <person name="Mori M."/>
            <person name="Yoshida Y."/>
            <person name="Ohtoshi R."/>
            <person name="Malay A.D."/>
            <person name="Moran D.A.P."/>
            <person name="Tomita M."/>
            <person name="Numata K."/>
            <person name="Arakawa K."/>
        </authorList>
    </citation>
    <scope>NUCLEOTIDE SEQUENCE</scope>
</reference>
<evidence type="ECO:0000256" key="1">
    <source>
        <dbReference type="SAM" id="MobiDB-lite"/>
    </source>
</evidence>
<feature type="region of interest" description="Disordered" evidence="1">
    <location>
        <begin position="1"/>
        <end position="38"/>
    </location>
</feature>
<evidence type="ECO:0000313" key="3">
    <source>
        <dbReference type="Proteomes" id="UP000886998"/>
    </source>
</evidence>
<proteinExistence type="predicted"/>
<gene>
    <name evidence="2" type="primary">NCL1_61060</name>
    <name evidence="2" type="ORF">TNIN_163751</name>
</gene>
<sequence>MISDVDMDLTPTISELSSRSRSATSSRFETPQPAEPISDCQKHREAIIRFERQNVLIDGYQKFLIQARNEKTDAKLCIDVGKHLGGTKAARDILVSELRTMPPCLGVNCPDHITLVPKNNDSNNDIEMINSNNKVKKTTPKEKK</sequence>
<feature type="compositionally biased region" description="Low complexity" evidence="1">
    <location>
        <begin position="14"/>
        <end position="27"/>
    </location>
</feature>
<protein>
    <submittedName>
        <fullName evidence="2">Uncharacterized protein</fullName>
    </submittedName>
</protein>